<dbReference type="OrthoDB" id="196964at2"/>
<keyword evidence="2 7" id="KW-0819">tRNA processing</keyword>
<dbReference type="Proteomes" id="UP000580797">
    <property type="component" value="Unassembled WGS sequence"/>
</dbReference>
<dbReference type="GO" id="GO:0030677">
    <property type="term" value="C:ribonuclease P complex"/>
    <property type="evidence" value="ECO:0007669"/>
    <property type="project" value="TreeGrafter"/>
</dbReference>
<dbReference type="Proteomes" id="UP000183530">
    <property type="component" value="Chromosome"/>
</dbReference>
<dbReference type="PANTHER" id="PTHR33992">
    <property type="entry name" value="RIBONUCLEASE P PROTEIN COMPONENT"/>
    <property type="match status" value="1"/>
</dbReference>
<accession>A0A1L2ZNJ2</accession>
<keyword evidence="4 7" id="KW-0255">Endonuclease</keyword>
<reference evidence="10 12" key="2">
    <citation type="submission" date="2020-08" db="EMBL/GenBank/DDBJ databases">
        <title>Sequencing the genomes of 1000 actinobacteria strains.</title>
        <authorList>
            <person name="Klenk H.-P."/>
        </authorList>
    </citation>
    <scope>NUCLEOTIDE SEQUENCE [LARGE SCALE GENOMIC DNA]</scope>
    <source>
        <strain evidence="10 12">DSM 105783</strain>
    </source>
</reference>
<comment type="subunit">
    <text evidence="7">Consists of a catalytic RNA component (M1 or rnpB) and a protein subunit.</text>
</comment>
<keyword evidence="11" id="KW-1185">Reference proteome</keyword>
<dbReference type="KEGG" id="nae:BHE16_08265"/>
<dbReference type="HAMAP" id="MF_00227">
    <property type="entry name" value="RNase_P"/>
    <property type="match status" value="1"/>
</dbReference>
<dbReference type="Pfam" id="PF00825">
    <property type="entry name" value="Ribonuclease_P"/>
    <property type="match status" value="1"/>
</dbReference>
<dbReference type="AlphaFoldDB" id="A0A1L2ZNJ2"/>
<evidence type="ECO:0000256" key="8">
    <source>
        <dbReference type="NCBIfam" id="TIGR00188"/>
    </source>
</evidence>
<dbReference type="SUPFAM" id="SSF54211">
    <property type="entry name" value="Ribosomal protein S5 domain 2-like"/>
    <property type="match status" value="1"/>
</dbReference>
<keyword evidence="6 7" id="KW-0694">RNA-binding</keyword>
<dbReference type="NCBIfam" id="TIGR00188">
    <property type="entry name" value="rnpA"/>
    <property type="match status" value="1"/>
</dbReference>
<dbReference type="InterPro" id="IPR014721">
    <property type="entry name" value="Ribsml_uS5_D2-typ_fold_subgr"/>
</dbReference>
<dbReference type="PANTHER" id="PTHR33992:SF1">
    <property type="entry name" value="RIBONUCLEASE P PROTEIN COMPONENT"/>
    <property type="match status" value="1"/>
</dbReference>
<name>A0A1L2ZNJ2_9MICC</name>
<evidence type="ECO:0000256" key="3">
    <source>
        <dbReference type="ARBA" id="ARBA00022722"/>
    </source>
</evidence>
<dbReference type="EMBL" id="CP018135">
    <property type="protein sequence ID" value="APF40995.1"/>
    <property type="molecule type" value="Genomic_DNA"/>
</dbReference>
<dbReference type="GO" id="GO:0042781">
    <property type="term" value="F:3'-tRNA processing endoribonuclease activity"/>
    <property type="evidence" value="ECO:0007669"/>
    <property type="project" value="TreeGrafter"/>
</dbReference>
<dbReference type="GO" id="GO:0004526">
    <property type="term" value="F:ribonuclease P activity"/>
    <property type="evidence" value="ECO:0007669"/>
    <property type="project" value="UniProtKB-UniRule"/>
</dbReference>
<dbReference type="GO" id="GO:0001682">
    <property type="term" value="P:tRNA 5'-leader removal"/>
    <property type="evidence" value="ECO:0007669"/>
    <property type="project" value="UniProtKB-UniRule"/>
</dbReference>
<comment type="function">
    <text evidence="1 7">RNaseP catalyzes the removal of the 5'-leader sequence from pre-tRNA to produce the mature 5'-terminus. It can also cleave other RNA substrates such as 4.5S RNA. The protein component plays an auxiliary but essential role in vivo by binding to the 5'-leader sequence and broadening the substrate specificity of the ribozyme.</text>
</comment>
<keyword evidence="5 7" id="KW-0378">Hydrolase</keyword>
<comment type="catalytic activity">
    <reaction evidence="7">
        <text>Endonucleolytic cleavage of RNA, removing 5'-extranucleotides from tRNA precursor.</text>
        <dbReference type="EC" id="3.1.26.5"/>
    </reaction>
</comment>
<dbReference type="EC" id="3.1.26.5" evidence="7 8"/>
<evidence type="ECO:0000256" key="1">
    <source>
        <dbReference type="ARBA" id="ARBA00002663"/>
    </source>
</evidence>
<evidence type="ECO:0000313" key="11">
    <source>
        <dbReference type="Proteomes" id="UP000183530"/>
    </source>
</evidence>
<dbReference type="InterPro" id="IPR000100">
    <property type="entry name" value="RNase_P"/>
</dbReference>
<dbReference type="GO" id="GO:0000049">
    <property type="term" value="F:tRNA binding"/>
    <property type="evidence" value="ECO:0007669"/>
    <property type="project" value="UniProtKB-UniRule"/>
</dbReference>
<dbReference type="STRING" id="556325.BHE16_08265"/>
<dbReference type="InterPro" id="IPR020568">
    <property type="entry name" value="Ribosomal_Su5_D2-typ_SF"/>
</dbReference>
<reference evidence="9 11" key="1">
    <citation type="submission" date="2016-11" db="EMBL/GenBank/DDBJ databases">
        <title>Genome sequencing of Zhihengliuella aestuarii B18 antagonistic to Plasmodiophora brassicae.</title>
        <authorList>
            <person name="Luo Y."/>
        </authorList>
    </citation>
    <scope>NUCLEOTIDE SEQUENCE [LARGE SCALE GENOMIC DNA]</scope>
    <source>
        <strain evidence="9 11">B18</strain>
    </source>
</reference>
<evidence type="ECO:0000256" key="6">
    <source>
        <dbReference type="ARBA" id="ARBA00022884"/>
    </source>
</evidence>
<evidence type="ECO:0000313" key="9">
    <source>
        <dbReference type="EMBL" id="APF40995.1"/>
    </source>
</evidence>
<sequence>MLPVEHRMRTAGDFSDTVRSGARIGRRNVVVYAHLLAEPLPSRVGFIVSKKVGNAVTRNLVKRRLRALSADYVKQFPQGFGIVMRALPAASTATWDELSRDLHSAFQKIEKIHTEHHSSKGEEHVR</sequence>
<keyword evidence="3 7" id="KW-0540">Nuclease</keyword>
<evidence type="ECO:0000256" key="4">
    <source>
        <dbReference type="ARBA" id="ARBA00022759"/>
    </source>
</evidence>
<evidence type="ECO:0000256" key="2">
    <source>
        <dbReference type="ARBA" id="ARBA00022694"/>
    </source>
</evidence>
<dbReference type="EMBL" id="JACHDR010000001">
    <property type="protein sequence ID" value="MBB5512811.1"/>
    <property type="molecule type" value="Genomic_DNA"/>
</dbReference>
<protein>
    <recommendedName>
        <fullName evidence="7 8">Ribonuclease P protein component</fullName>
        <shortName evidence="7">RNase P protein</shortName>
        <shortName evidence="7">RNaseP protein</shortName>
        <ecNumber evidence="7 8">3.1.26.5</ecNumber>
    </recommendedName>
    <alternativeName>
        <fullName evidence="7">Protein C5</fullName>
    </alternativeName>
</protein>
<evidence type="ECO:0000313" key="12">
    <source>
        <dbReference type="Proteomes" id="UP000580797"/>
    </source>
</evidence>
<evidence type="ECO:0000256" key="7">
    <source>
        <dbReference type="HAMAP-Rule" id="MF_00227"/>
    </source>
</evidence>
<organism evidence="9 11">
    <name type="scientific">Neomicrococcus aestuarii</name>
    <dbReference type="NCBI Taxonomy" id="556325"/>
    <lineage>
        <taxon>Bacteria</taxon>
        <taxon>Bacillati</taxon>
        <taxon>Actinomycetota</taxon>
        <taxon>Actinomycetes</taxon>
        <taxon>Micrococcales</taxon>
        <taxon>Micrococcaceae</taxon>
        <taxon>Neomicrococcus</taxon>
    </lineage>
</organism>
<evidence type="ECO:0000256" key="5">
    <source>
        <dbReference type="ARBA" id="ARBA00022801"/>
    </source>
</evidence>
<dbReference type="RefSeq" id="WP_071894472.1">
    <property type="nucleotide sequence ID" value="NZ_BAAARH010000021.1"/>
</dbReference>
<dbReference type="InterPro" id="IPR020539">
    <property type="entry name" value="RNase_P_CS"/>
</dbReference>
<comment type="similarity">
    <text evidence="7">Belongs to the RnpA family.</text>
</comment>
<dbReference type="PROSITE" id="PS00648">
    <property type="entry name" value="RIBONUCLEASE_P"/>
    <property type="match status" value="1"/>
</dbReference>
<gene>
    <name evidence="7" type="primary">rnpA</name>
    <name evidence="9" type="ORF">BHE16_08265</name>
    <name evidence="10" type="ORF">HD598_001498</name>
</gene>
<proteinExistence type="inferred from homology"/>
<dbReference type="Gene3D" id="3.30.230.10">
    <property type="match status" value="1"/>
</dbReference>
<evidence type="ECO:0000313" key="10">
    <source>
        <dbReference type="EMBL" id="MBB5512811.1"/>
    </source>
</evidence>